<keyword evidence="3" id="KW-1185">Reference proteome</keyword>
<keyword evidence="1" id="KW-0732">Signal</keyword>
<evidence type="ECO:0008006" key="4">
    <source>
        <dbReference type="Google" id="ProtNLM"/>
    </source>
</evidence>
<dbReference type="Proteomes" id="UP000193827">
    <property type="component" value="Unassembled WGS sequence"/>
</dbReference>
<dbReference type="InterPro" id="IPR006311">
    <property type="entry name" value="TAT_signal"/>
</dbReference>
<dbReference type="PROSITE" id="PS51318">
    <property type="entry name" value="TAT"/>
    <property type="match status" value="1"/>
</dbReference>
<dbReference type="GO" id="GO:0043165">
    <property type="term" value="P:Gram-negative-bacterium-type cell outer membrane assembly"/>
    <property type="evidence" value="ECO:0007669"/>
    <property type="project" value="InterPro"/>
</dbReference>
<feature type="chain" id="PRO_5013187242" description="LPS-assembly lipoprotein" evidence="1">
    <location>
        <begin position="26"/>
        <end position="163"/>
    </location>
</feature>
<dbReference type="Gene3D" id="3.30.160.150">
    <property type="entry name" value="Lipoprotein like domain"/>
    <property type="match status" value="1"/>
</dbReference>
<reference evidence="2 3" key="1">
    <citation type="submission" date="2017-03" db="EMBL/GenBank/DDBJ databases">
        <authorList>
            <person name="Afonso C.L."/>
            <person name="Miller P.J."/>
            <person name="Scott M.A."/>
            <person name="Spackman E."/>
            <person name="Goraichik I."/>
            <person name="Dimitrov K.M."/>
            <person name="Suarez D.L."/>
            <person name="Swayne D.E."/>
        </authorList>
    </citation>
    <scope>NUCLEOTIDE SEQUENCE [LARGE SCALE GENOMIC DNA]</scope>
    <source>
        <strain evidence="2 3">CECT 8287</strain>
    </source>
</reference>
<evidence type="ECO:0000256" key="1">
    <source>
        <dbReference type="SAM" id="SignalP"/>
    </source>
</evidence>
<organism evidence="2 3">
    <name type="scientific">Roseovarius litorisediminis</name>
    <dbReference type="NCBI Taxonomy" id="1312363"/>
    <lineage>
        <taxon>Bacteria</taxon>
        <taxon>Pseudomonadati</taxon>
        <taxon>Pseudomonadota</taxon>
        <taxon>Alphaproteobacteria</taxon>
        <taxon>Rhodobacterales</taxon>
        <taxon>Roseobacteraceae</taxon>
        <taxon>Roseovarius</taxon>
    </lineage>
</organism>
<accession>A0A1Y5TQE3</accession>
<proteinExistence type="predicted"/>
<dbReference type="EMBL" id="FWFL01000017">
    <property type="protein sequence ID" value="SLN69072.1"/>
    <property type="molecule type" value="Genomic_DNA"/>
</dbReference>
<dbReference type="AlphaFoldDB" id="A0A1Y5TQE3"/>
<dbReference type="InterPro" id="IPR007485">
    <property type="entry name" value="LPS_assembly_LptE"/>
</dbReference>
<dbReference type="RefSeq" id="WP_085894044.1">
    <property type="nucleotide sequence ID" value="NZ_FWFL01000017.1"/>
</dbReference>
<gene>
    <name evidence="2" type="ORF">PEL8287_03850</name>
</gene>
<feature type="signal peptide" evidence="1">
    <location>
        <begin position="1"/>
        <end position="25"/>
    </location>
</feature>
<dbReference type="Pfam" id="PF04390">
    <property type="entry name" value="LptE"/>
    <property type="match status" value="1"/>
</dbReference>
<protein>
    <recommendedName>
        <fullName evidence="4">LPS-assembly lipoprotein</fullName>
    </recommendedName>
</protein>
<dbReference type="GO" id="GO:0019867">
    <property type="term" value="C:outer membrane"/>
    <property type="evidence" value="ECO:0007669"/>
    <property type="project" value="InterPro"/>
</dbReference>
<evidence type="ECO:0000313" key="2">
    <source>
        <dbReference type="EMBL" id="SLN69072.1"/>
    </source>
</evidence>
<sequence>MSSFNRRLFLFGCVAGLSACGFAPAYGPSGRANALQNTVRVDGPADRNDYLLTRALEDRLGRSSSPRYALSYAIETETESIAIAKNNATTRFNILGEVTFALRDLETAQVVSSGKVDSFTGYSASGTTVATQTAERDAQQRLMAILADQIMARLIAAAPGLPA</sequence>
<dbReference type="PROSITE" id="PS51257">
    <property type="entry name" value="PROKAR_LIPOPROTEIN"/>
    <property type="match status" value="1"/>
</dbReference>
<evidence type="ECO:0000313" key="3">
    <source>
        <dbReference type="Proteomes" id="UP000193827"/>
    </source>
</evidence>
<name>A0A1Y5TQE3_9RHOB</name>
<dbReference type="OrthoDB" id="7629596at2"/>